<dbReference type="Proteomes" id="UP000001861">
    <property type="component" value="Unassembled WGS sequence"/>
</dbReference>
<dbReference type="HOGENOM" id="CLU_366811_0_0_1"/>
<dbReference type="InParanoid" id="A8NK68"/>
<dbReference type="EMBL" id="AACS02000010">
    <property type="protein sequence ID" value="EAU87342.2"/>
    <property type="molecule type" value="Genomic_DNA"/>
</dbReference>
<dbReference type="InterPro" id="IPR011009">
    <property type="entry name" value="Kinase-like_dom_sf"/>
</dbReference>
<dbReference type="RefSeq" id="XP_001834365.2">
    <property type="nucleotide sequence ID" value="XM_001834313.2"/>
</dbReference>
<evidence type="ECO:0000313" key="2">
    <source>
        <dbReference type="EMBL" id="EAU87342.2"/>
    </source>
</evidence>
<keyword evidence="3" id="KW-1185">Reference proteome</keyword>
<accession>A8NK68</accession>
<name>A8NK68_COPC7</name>
<dbReference type="GeneID" id="6010879"/>
<feature type="domain" description="Fungal-type protein kinase" evidence="1">
    <location>
        <begin position="172"/>
        <end position="600"/>
    </location>
</feature>
<dbReference type="STRING" id="240176.A8NK68"/>
<dbReference type="InterPro" id="IPR040976">
    <property type="entry name" value="Pkinase_fungal"/>
</dbReference>
<keyword evidence="2" id="KW-0418">Kinase</keyword>
<organism evidence="2 3">
    <name type="scientific">Coprinopsis cinerea (strain Okayama-7 / 130 / ATCC MYA-4618 / FGSC 9003)</name>
    <name type="common">Inky cap fungus</name>
    <name type="synonym">Hormographiella aspergillata</name>
    <dbReference type="NCBI Taxonomy" id="240176"/>
    <lineage>
        <taxon>Eukaryota</taxon>
        <taxon>Fungi</taxon>
        <taxon>Dikarya</taxon>
        <taxon>Basidiomycota</taxon>
        <taxon>Agaricomycotina</taxon>
        <taxon>Agaricomycetes</taxon>
        <taxon>Agaricomycetidae</taxon>
        <taxon>Agaricales</taxon>
        <taxon>Agaricineae</taxon>
        <taxon>Psathyrellaceae</taxon>
        <taxon>Coprinopsis</taxon>
    </lineage>
</organism>
<dbReference type="eggNOG" id="ENOG502RBJ1">
    <property type="taxonomic scope" value="Eukaryota"/>
</dbReference>
<evidence type="ECO:0000313" key="3">
    <source>
        <dbReference type="Proteomes" id="UP000001861"/>
    </source>
</evidence>
<gene>
    <name evidence="2" type="ORF">CC1G_02101</name>
</gene>
<protein>
    <submittedName>
        <fullName evidence="2">Other/FunK1 protein kinase</fullName>
    </submittedName>
</protein>
<dbReference type="GO" id="GO:0016301">
    <property type="term" value="F:kinase activity"/>
    <property type="evidence" value="ECO:0007669"/>
    <property type="project" value="UniProtKB-KW"/>
</dbReference>
<reference evidence="2 3" key="1">
    <citation type="journal article" date="2010" name="Proc. Natl. Acad. Sci. U.S.A.">
        <title>Insights into evolution of multicellular fungi from the assembled chromosomes of the mushroom Coprinopsis cinerea (Coprinus cinereus).</title>
        <authorList>
            <person name="Stajich J.E."/>
            <person name="Wilke S.K."/>
            <person name="Ahren D."/>
            <person name="Au C.H."/>
            <person name="Birren B.W."/>
            <person name="Borodovsky M."/>
            <person name="Burns C."/>
            <person name="Canback B."/>
            <person name="Casselton L.A."/>
            <person name="Cheng C.K."/>
            <person name="Deng J."/>
            <person name="Dietrich F.S."/>
            <person name="Fargo D.C."/>
            <person name="Farman M.L."/>
            <person name="Gathman A.C."/>
            <person name="Goldberg J."/>
            <person name="Guigo R."/>
            <person name="Hoegger P.J."/>
            <person name="Hooker J.B."/>
            <person name="Huggins A."/>
            <person name="James T.Y."/>
            <person name="Kamada T."/>
            <person name="Kilaru S."/>
            <person name="Kodira C."/>
            <person name="Kues U."/>
            <person name="Kupfer D."/>
            <person name="Kwan H.S."/>
            <person name="Lomsadze A."/>
            <person name="Li W."/>
            <person name="Lilly W.W."/>
            <person name="Ma L.J."/>
            <person name="Mackey A.J."/>
            <person name="Manning G."/>
            <person name="Martin F."/>
            <person name="Muraguchi H."/>
            <person name="Natvig D.O."/>
            <person name="Palmerini H."/>
            <person name="Ramesh M.A."/>
            <person name="Rehmeyer C.J."/>
            <person name="Roe B.A."/>
            <person name="Shenoy N."/>
            <person name="Stanke M."/>
            <person name="Ter-Hovhannisyan V."/>
            <person name="Tunlid A."/>
            <person name="Velagapudi R."/>
            <person name="Vision T.J."/>
            <person name="Zeng Q."/>
            <person name="Zolan M.E."/>
            <person name="Pukkila P.J."/>
        </authorList>
    </citation>
    <scope>NUCLEOTIDE SEQUENCE [LARGE SCALE GENOMIC DNA]</scope>
    <source>
        <strain evidence="3">Okayama-7 / 130 / ATCC MYA-4618 / FGSC 9003</strain>
    </source>
</reference>
<proteinExistence type="predicted"/>
<comment type="caution">
    <text evidence="2">The sequence shown here is derived from an EMBL/GenBank/DDBJ whole genome shotgun (WGS) entry which is preliminary data.</text>
</comment>
<keyword evidence="2" id="KW-0808">Transferase</keyword>
<dbReference type="KEGG" id="cci:CC1G_02101"/>
<dbReference type="AlphaFoldDB" id="A8NK68"/>
<dbReference type="Pfam" id="PF17667">
    <property type="entry name" value="Pkinase_fungal"/>
    <property type="match status" value="1"/>
</dbReference>
<dbReference type="SUPFAM" id="SSF56112">
    <property type="entry name" value="Protein kinase-like (PK-like)"/>
    <property type="match status" value="1"/>
</dbReference>
<sequence>MHLLNVKDHILECGTMESWFEACLSNPADERWGERSSLEVKDRLGMTLPLVEVPGEGGDGFDGECVSRDSLNLAFSRVREAARETLSLDSDFLGETVAVDIFTPTRTTVNNMHGSNLKPNGRIVVMPAVEPPELVLRRCPPPVANSGHVVPEIPPRLTDMVVASLLEHHPNVTDQWTVGLCLHDTIAQSRSCFPQNCRRMLGSAAFVLYNDPRRTRLYGITIEKTVARFWHFDRGLVLISPVFDCRKVGARCLAVVFLESDNSTLSKKPEHFIRFSLYLMYASPVQLGYDPTVKMVNDGKEGIRMPDFIYRIGEGLYRTIGQPLSEEDAFFTISPGLRIWRVRACDEEGVVQEGADERMLRDLWVPEGTLHEKDIQAQILQALPTDQAEEMGKLLLGILDEVTLQGETQTTLAKPPDATQFRLFLPNTDPIWEYPLTSLGLQFRRTQLDSFTRYMNRIAPPKPRLYHRQTHRRVLLECCLPFYEVPSPRVAWQVSKEFVRGLDLFRRAGFIHRNISGASCVLSFDRGAQRYQAKLGHLEYCARYQTAELHDHISEPGAFSAIEVLKRDWRGKGIDYDRLPPFHPHYYHDLESFFWLLTWYITTYLPIGDGDNMDDIVSKIYLLEWKERVSDELFPVEYHLRPAHFRVDLGLNPVVMGRRLVRDVGWPIDTVECLQKISALVGQFEDAYAALQQNPPGSGQVRWPEASFDDLLYGEFKKALDVVADCLATGGCVSMWELMKEGMAMWNHDEGEDQLEGNDH</sequence>
<evidence type="ECO:0000259" key="1">
    <source>
        <dbReference type="Pfam" id="PF17667"/>
    </source>
</evidence>
<dbReference type="OrthoDB" id="3271139at2759"/>
<dbReference type="VEuPathDB" id="FungiDB:CC1G_02101"/>